<protein>
    <recommendedName>
        <fullName evidence="3">Protein OS-9 homolog</fullName>
    </recommendedName>
</protein>
<keyword evidence="4" id="KW-0732">Signal</keyword>
<evidence type="ECO:0000313" key="10">
    <source>
        <dbReference type="Proteomes" id="UP001151516"/>
    </source>
</evidence>
<feature type="domain" description="MRH" evidence="8">
    <location>
        <begin position="185"/>
        <end position="306"/>
    </location>
</feature>
<sequence length="438" mass="48766">MSDHPNYNGLLSGVNIGDDKSNVLSVLSAYSPVVEDKKVMISCPRNTSSYLYVTFDDDYKVSNKGPSGGGTVNPAAIMVDMREAPRFQVKILDELLADSELPTKVASISSGDTSSEVMATLNNSNNVVYDPLVFRVGRAWRMLCQMPRVNETLSSNTASEGDEEEEIDAAVAIARGAELLEPLKERCLTYLGGWWTFEYCHNQHVRQFHLLAPDKSGNTQEIEFRLGAYPKRIALDDSQQVRRIGRSRYVTQVWGGGTLCDMTREPRDIEIQYHCDPHGPERIAMVEEVEVCSYAMIINTPRLCADPMFYDTAASAVYDIKCQHVLDDAEYSKVMANRAALRLQMEDGNAEPDTEDATIAAAAEDEDEDEDEVPLAKVAARMASEKKKNAKKEKGVQVVVSMNDPELGQLSKASQELLRKLMAIAYDEPRLRVRFDQA</sequence>
<dbReference type="AlphaFoldDB" id="A0A9W8GKI1"/>
<evidence type="ECO:0000256" key="6">
    <source>
        <dbReference type="ARBA" id="ARBA00022824"/>
    </source>
</evidence>
<dbReference type="OrthoDB" id="448954at2759"/>
<dbReference type="PROSITE" id="PS51914">
    <property type="entry name" value="MRH"/>
    <property type="match status" value="1"/>
</dbReference>
<evidence type="ECO:0000256" key="1">
    <source>
        <dbReference type="ARBA" id="ARBA00004367"/>
    </source>
</evidence>
<evidence type="ECO:0000313" key="9">
    <source>
        <dbReference type="EMBL" id="KAJ2690630.1"/>
    </source>
</evidence>
<dbReference type="Proteomes" id="UP001151516">
    <property type="component" value="Unassembled WGS sequence"/>
</dbReference>
<dbReference type="GO" id="GO:0030970">
    <property type="term" value="P:retrograde protein transport, ER to cytosol"/>
    <property type="evidence" value="ECO:0007669"/>
    <property type="project" value="TreeGrafter"/>
</dbReference>
<keyword evidence="6" id="KW-0256">Endoplasmic reticulum</keyword>
<accession>A0A9W8GKI1</accession>
<comment type="subcellular location">
    <subcellularLocation>
        <location evidence="1">Endoplasmic reticulum membrane</location>
        <topology evidence="1">Peripheral membrane protein</topology>
        <orientation evidence="1">Lumenal side</orientation>
    </subcellularLocation>
</comment>
<dbReference type="PANTHER" id="PTHR15414">
    <property type="entry name" value="OS-9-RELATED"/>
    <property type="match status" value="1"/>
</dbReference>
<dbReference type="InterPro" id="IPR009011">
    <property type="entry name" value="Man6P_isomerase_rcpt-bd_dom_sf"/>
</dbReference>
<dbReference type="EMBL" id="JANBTX010000009">
    <property type="protein sequence ID" value="KAJ2690630.1"/>
    <property type="molecule type" value="Genomic_DNA"/>
</dbReference>
<evidence type="ECO:0000259" key="8">
    <source>
        <dbReference type="PROSITE" id="PS51914"/>
    </source>
</evidence>
<evidence type="ECO:0000256" key="2">
    <source>
        <dbReference type="ARBA" id="ARBA00009918"/>
    </source>
</evidence>
<gene>
    <name evidence="9" type="primary">YOS9</name>
    <name evidence="9" type="ORF">IWW39_000571</name>
</gene>
<evidence type="ECO:0000256" key="7">
    <source>
        <dbReference type="ARBA" id="ARBA00023157"/>
    </source>
</evidence>
<keyword evidence="5" id="KW-0430">Lectin</keyword>
<dbReference type="GO" id="GO:0005789">
    <property type="term" value="C:endoplasmic reticulum membrane"/>
    <property type="evidence" value="ECO:0007669"/>
    <property type="project" value="UniProtKB-SubCell"/>
</dbReference>
<dbReference type="InterPro" id="IPR012913">
    <property type="entry name" value="OS9-like_dom"/>
</dbReference>
<comment type="caution">
    <text evidence="9">The sequence shown here is derived from an EMBL/GenBank/DDBJ whole genome shotgun (WGS) entry which is preliminary data.</text>
</comment>
<evidence type="ECO:0000256" key="5">
    <source>
        <dbReference type="ARBA" id="ARBA00022734"/>
    </source>
</evidence>
<evidence type="ECO:0000256" key="3">
    <source>
        <dbReference type="ARBA" id="ARBA00018727"/>
    </source>
</evidence>
<dbReference type="InterPro" id="IPR045149">
    <property type="entry name" value="OS-9-like"/>
</dbReference>
<dbReference type="GO" id="GO:0030968">
    <property type="term" value="P:endoplasmic reticulum unfolded protein response"/>
    <property type="evidence" value="ECO:0007669"/>
    <property type="project" value="InterPro"/>
</dbReference>
<dbReference type="GO" id="GO:0030246">
    <property type="term" value="F:carbohydrate binding"/>
    <property type="evidence" value="ECO:0007669"/>
    <property type="project" value="UniProtKB-KW"/>
</dbReference>
<evidence type="ECO:0000256" key="4">
    <source>
        <dbReference type="ARBA" id="ARBA00022729"/>
    </source>
</evidence>
<dbReference type="Pfam" id="PF07915">
    <property type="entry name" value="PRKCSH"/>
    <property type="match status" value="1"/>
</dbReference>
<organism evidence="9 10">
    <name type="scientific">Coemansia spiralis</name>
    <dbReference type="NCBI Taxonomy" id="417178"/>
    <lineage>
        <taxon>Eukaryota</taxon>
        <taxon>Fungi</taxon>
        <taxon>Fungi incertae sedis</taxon>
        <taxon>Zoopagomycota</taxon>
        <taxon>Kickxellomycotina</taxon>
        <taxon>Kickxellomycetes</taxon>
        <taxon>Kickxellales</taxon>
        <taxon>Kickxellaceae</taxon>
        <taxon>Coemansia</taxon>
    </lineage>
</organism>
<proteinExistence type="inferred from homology"/>
<keyword evidence="10" id="KW-1185">Reference proteome</keyword>
<name>A0A9W8GKI1_9FUNG</name>
<keyword evidence="7" id="KW-1015">Disulfide bond</keyword>
<comment type="similarity">
    <text evidence="2">Belongs to the OS-9 family.</text>
</comment>
<dbReference type="SUPFAM" id="SSF50911">
    <property type="entry name" value="Mannose 6-phosphate receptor domain"/>
    <property type="match status" value="1"/>
</dbReference>
<dbReference type="InterPro" id="IPR044865">
    <property type="entry name" value="MRH_dom"/>
</dbReference>
<reference evidence="9" key="1">
    <citation type="submission" date="2022-07" db="EMBL/GenBank/DDBJ databases">
        <title>Phylogenomic reconstructions and comparative analyses of Kickxellomycotina fungi.</title>
        <authorList>
            <person name="Reynolds N.K."/>
            <person name="Stajich J.E."/>
            <person name="Barry K."/>
            <person name="Grigoriev I.V."/>
            <person name="Crous P."/>
            <person name="Smith M.E."/>
        </authorList>
    </citation>
    <scope>NUCLEOTIDE SEQUENCE</scope>
    <source>
        <strain evidence="9">CBS 109367</strain>
    </source>
</reference>
<dbReference type="GO" id="GO:0005788">
    <property type="term" value="C:endoplasmic reticulum lumen"/>
    <property type="evidence" value="ECO:0007669"/>
    <property type="project" value="TreeGrafter"/>
</dbReference>
<dbReference type="Gene3D" id="2.70.130.10">
    <property type="entry name" value="Mannose-6-phosphate receptor binding domain"/>
    <property type="match status" value="1"/>
</dbReference>
<dbReference type="PANTHER" id="PTHR15414:SF0">
    <property type="entry name" value="ENDOPLASMIC RETICULUM LECTIN 1"/>
    <property type="match status" value="1"/>
</dbReference>